<keyword evidence="1" id="KW-0812">Transmembrane</keyword>
<feature type="transmembrane region" description="Helical" evidence="1">
    <location>
        <begin position="108"/>
        <end position="125"/>
    </location>
</feature>
<evidence type="ECO:0000313" key="2">
    <source>
        <dbReference type="EMBL" id="OGN34159.1"/>
    </source>
</evidence>
<feature type="transmembrane region" description="Helical" evidence="1">
    <location>
        <begin position="162"/>
        <end position="183"/>
    </location>
</feature>
<keyword evidence="1" id="KW-0472">Membrane</keyword>
<feature type="transmembrane region" description="Helical" evidence="1">
    <location>
        <begin position="56"/>
        <end position="74"/>
    </location>
</feature>
<dbReference type="AlphaFoldDB" id="A0A1F8HB49"/>
<dbReference type="EMBL" id="MGKY01000005">
    <property type="protein sequence ID" value="OGN34159.1"/>
    <property type="molecule type" value="Genomic_DNA"/>
</dbReference>
<evidence type="ECO:0000256" key="1">
    <source>
        <dbReference type="SAM" id="Phobius"/>
    </source>
</evidence>
<evidence type="ECO:0000313" key="3">
    <source>
        <dbReference type="Proteomes" id="UP000177745"/>
    </source>
</evidence>
<protein>
    <submittedName>
        <fullName evidence="2">Uncharacterized protein</fullName>
    </submittedName>
</protein>
<feature type="transmembrane region" description="Helical" evidence="1">
    <location>
        <begin position="137"/>
        <end position="156"/>
    </location>
</feature>
<feature type="transmembrane region" description="Helical" evidence="1">
    <location>
        <begin position="32"/>
        <end position="50"/>
    </location>
</feature>
<gene>
    <name evidence="2" type="ORF">A3G51_02985</name>
</gene>
<reference evidence="2 3" key="1">
    <citation type="journal article" date="2016" name="Nat. Commun.">
        <title>Thousands of microbial genomes shed light on interconnected biogeochemical processes in an aquifer system.</title>
        <authorList>
            <person name="Anantharaman K."/>
            <person name="Brown C.T."/>
            <person name="Hug L.A."/>
            <person name="Sharon I."/>
            <person name="Castelle C.J."/>
            <person name="Probst A.J."/>
            <person name="Thomas B.C."/>
            <person name="Singh A."/>
            <person name="Wilkins M.J."/>
            <person name="Karaoz U."/>
            <person name="Brodie E.L."/>
            <person name="Williams K.H."/>
            <person name="Hubbard S.S."/>
            <person name="Banfield J.F."/>
        </authorList>
    </citation>
    <scope>NUCLEOTIDE SEQUENCE [LARGE SCALE GENOMIC DNA]</scope>
</reference>
<feature type="transmembrane region" description="Helical" evidence="1">
    <location>
        <begin position="6"/>
        <end position="23"/>
    </location>
</feature>
<keyword evidence="1" id="KW-1133">Transmembrane helix</keyword>
<name>A0A1F8HB49_9BACT</name>
<proteinExistence type="predicted"/>
<accession>A0A1F8HB49</accession>
<dbReference type="Proteomes" id="UP000177745">
    <property type="component" value="Unassembled WGS sequence"/>
</dbReference>
<comment type="caution">
    <text evidence="2">The sequence shown here is derived from an EMBL/GenBank/DDBJ whole genome shotgun (WGS) entry which is preliminary data.</text>
</comment>
<feature type="transmembrane region" description="Helical" evidence="1">
    <location>
        <begin position="81"/>
        <end position="102"/>
    </location>
</feature>
<sequence>MNALIWAGSILALLTYFPLWKQIRSGKAKQNFLTWALWSALDAVVAATIIVQEGNFLLPVVYTIGGTLTVYFILKAGNKAAWTWFETMVASLTIVSMVIWYFSGEKMATIASTTAMLIAGIPQLVDAWRKPQDMPILVYSSYFIANYLSMAGGKSWVVEERFYPASAAVFCFLIAVLATRKFWLKQELAKEAK</sequence>
<organism evidence="2 3">
    <name type="scientific">Candidatus Yanofskybacteria bacterium RIFCSPLOWO2_12_FULL_43_11b</name>
    <dbReference type="NCBI Taxonomy" id="1802710"/>
    <lineage>
        <taxon>Bacteria</taxon>
        <taxon>Candidatus Yanofskyibacteriota</taxon>
    </lineage>
</organism>